<sequence length="166" mass="19281">MEAFFDFIFGNIFLVAVIIGGIISWWRGVNNSDDEKETTRMPSGPFPSSTREPSLERETEGSPEKTGEDRLKEYYEVKKEQVEKNSEDKGAEKTFTYETPQRDIHTWKMERFVPNEENPDKPLGSIKSLKNKNRWDRKRLAEGMVMSEILGPPRAHKPHSSHPKKR</sequence>
<gene>
    <name evidence="3" type="ORF">H0266_01425</name>
</gene>
<feature type="compositionally biased region" description="Basic and acidic residues" evidence="1">
    <location>
        <begin position="53"/>
        <end position="72"/>
    </location>
</feature>
<feature type="region of interest" description="Disordered" evidence="1">
    <location>
        <begin position="79"/>
        <end position="98"/>
    </location>
</feature>
<proteinExistence type="predicted"/>
<dbReference type="Proteomes" id="UP000571017">
    <property type="component" value="Unassembled WGS sequence"/>
</dbReference>
<dbReference type="AlphaFoldDB" id="A0A838CNS7"/>
<keyword evidence="2" id="KW-1133">Transmembrane helix</keyword>
<comment type="caution">
    <text evidence="3">The sequence shown here is derived from an EMBL/GenBank/DDBJ whole genome shotgun (WGS) entry which is preliminary data.</text>
</comment>
<protein>
    <submittedName>
        <fullName evidence="3">Uncharacterized protein</fullName>
    </submittedName>
</protein>
<organism evidence="3 4">
    <name type="scientific">Halobacillus locisalis</name>
    <dbReference type="NCBI Taxonomy" id="220753"/>
    <lineage>
        <taxon>Bacteria</taxon>
        <taxon>Bacillati</taxon>
        <taxon>Bacillota</taxon>
        <taxon>Bacilli</taxon>
        <taxon>Bacillales</taxon>
        <taxon>Bacillaceae</taxon>
        <taxon>Halobacillus</taxon>
    </lineage>
</organism>
<reference evidence="3 4" key="1">
    <citation type="journal article" date="2004" name="Extremophiles">
        <title>Halobacillus locisalis sp. nov., a halophilic bacterium isolated from a marine solar saltern of the Yellow Sea in Korea.</title>
        <authorList>
            <person name="Yoon J.H."/>
            <person name="Kang K.H."/>
            <person name="Oh T.K."/>
            <person name="Park Y.H."/>
        </authorList>
    </citation>
    <scope>NUCLEOTIDE SEQUENCE [LARGE SCALE GENOMIC DNA]</scope>
    <source>
        <strain evidence="3 4">KCTC 3788</strain>
    </source>
</reference>
<evidence type="ECO:0000256" key="1">
    <source>
        <dbReference type="SAM" id="MobiDB-lite"/>
    </source>
</evidence>
<name>A0A838CNS7_9BACI</name>
<feature type="compositionally biased region" description="Basic and acidic residues" evidence="1">
    <location>
        <begin position="79"/>
        <end position="92"/>
    </location>
</feature>
<evidence type="ECO:0000256" key="2">
    <source>
        <dbReference type="SAM" id="Phobius"/>
    </source>
</evidence>
<feature type="region of interest" description="Disordered" evidence="1">
    <location>
        <begin position="33"/>
        <end position="72"/>
    </location>
</feature>
<keyword evidence="4" id="KW-1185">Reference proteome</keyword>
<accession>A0A838CNS7</accession>
<keyword evidence="2" id="KW-0472">Membrane</keyword>
<dbReference type="RefSeq" id="WP_181470607.1">
    <property type="nucleotide sequence ID" value="NZ_JACEFG010000001.1"/>
</dbReference>
<evidence type="ECO:0000313" key="3">
    <source>
        <dbReference type="EMBL" id="MBA2173553.1"/>
    </source>
</evidence>
<dbReference type="EMBL" id="JACEFG010000001">
    <property type="protein sequence ID" value="MBA2173553.1"/>
    <property type="molecule type" value="Genomic_DNA"/>
</dbReference>
<feature type="compositionally biased region" description="Basic residues" evidence="1">
    <location>
        <begin position="154"/>
        <end position="166"/>
    </location>
</feature>
<feature type="transmembrane region" description="Helical" evidence="2">
    <location>
        <begin position="7"/>
        <end position="26"/>
    </location>
</feature>
<evidence type="ECO:0000313" key="4">
    <source>
        <dbReference type="Proteomes" id="UP000571017"/>
    </source>
</evidence>
<keyword evidence="2" id="KW-0812">Transmembrane</keyword>
<feature type="region of interest" description="Disordered" evidence="1">
    <location>
        <begin position="146"/>
        <end position="166"/>
    </location>
</feature>